<comment type="caution">
    <text evidence="3">The sequence shown here is derived from an EMBL/GenBank/DDBJ whole genome shotgun (WGS) entry which is preliminary data.</text>
</comment>
<evidence type="ECO:0000313" key="3">
    <source>
        <dbReference type="EMBL" id="KAA0185820.1"/>
    </source>
</evidence>
<gene>
    <name evidence="3" type="ORF">HAZT_HAZT010401</name>
</gene>
<sequence length="708" mass="79591">MFHLRNGAGIDLTWLAVLGGMIAIPYYFWSENESSSNARKDVIEDPLPSLAPPRFSPGPGKNEIGGKKHPKRRRPSNGLSPPPPPRQRGKNKSPKHRPGSDSKSAYDKQYRNWYNNHFFQQFNQLPPGVSTPPGGGSQFNIVPGLDAGNLVGHRPPGLPHIHAGVQHLNPVGVTQGAPPGHQALIGAHVEQIFPNPLLNPAVHQVAGLLPPPSPQTSPRVENNCQTHMDITKVCTWYTKDRFQAPLVIIILYQVYPSHQHSESAGEHIIHWLNKRHTVQGQTEKASSELAAQFTQNQNLQPDNSRNPQKPLSIQHFLEQQELRHMEYLKHQERQDAQAQSVVSSPEKGVALSSAENTSTFRNNDAGGFVPIYGPPTLPHGLIIRSTTERYELPKPSAFLDKLKAEKEQVASNLLIVEGERVPIFNSAEDQSQKSQERTSGVQITRAKPVKLSEENFANSADFFLTVFDSLEELLPNYEQDYRQVLRGYQRKQLEEKDQQQVYDQVVKASEQLEDYVPPALSKEVLQHDAAGFVNNNEEENSFDVNRSLKTDSLLQEEVEAGQASAPQRTHRNSKTDANIPIYSLDPFYGPRLSRIDAIFFQMKLDEDQEGCREQVVCNMYKNPDVYTPLSDFLSRQLTVTLEELQKPQVADERILRFFRYLQAARTGQDGGDCQIKYSQCAQDTTRLAHKPILDAFHKVSGLMSHENL</sequence>
<evidence type="ECO:0000256" key="2">
    <source>
        <dbReference type="SAM" id="Phobius"/>
    </source>
</evidence>
<feature type="transmembrane region" description="Helical" evidence="2">
    <location>
        <begin position="12"/>
        <end position="29"/>
    </location>
</feature>
<keyword evidence="2" id="KW-0812">Transmembrane</keyword>
<keyword evidence="2" id="KW-1133">Transmembrane helix</keyword>
<organism evidence="3">
    <name type="scientific">Hyalella azteca</name>
    <name type="common">Amphipod</name>
    <dbReference type="NCBI Taxonomy" id="294128"/>
    <lineage>
        <taxon>Eukaryota</taxon>
        <taxon>Metazoa</taxon>
        <taxon>Ecdysozoa</taxon>
        <taxon>Arthropoda</taxon>
        <taxon>Crustacea</taxon>
        <taxon>Multicrustacea</taxon>
        <taxon>Malacostraca</taxon>
        <taxon>Eumalacostraca</taxon>
        <taxon>Peracarida</taxon>
        <taxon>Amphipoda</taxon>
        <taxon>Senticaudata</taxon>
        <taxon>Talitrida</taxon>
        <taxon>Talitroidea</taxon>
        <taxon>Hyalellidae</taxon>
        <taxon>Hyalella</taxon>
    </lineage>
</organism>
<feature type="compositionally biased region" description="Basic residues" evidence="1">
    <location>
        <begin position="87"/>
        <end position="97"/>
    </location>
</feature>
<protein>
    <submittedName>
        <fullName evidence="3">Uncharacterized protein</fullName>
    </submittedName>
</protein>
<dbReference type="EMBL" id="JQDR03016037">
    <property type="protein sequence ID" value="KAA0185820.1"/>
    <property type="molecule type" value="Genomic_DNA"/>
</dbReference>
<reference evidence="3" key="2">
    <citation type="journal article" date="2018" name="Environ. Sci. Technol.">
        <title>The Toxicogenome of Hyalella azteca: A Model for Sediment Ecotoxicology and Evolutionary Toxicology.</title>
        <authorList>
            <person name="Poynton H.C."/>
            <person name="Hasenbein S."/>
            <person name="Benoit J.B."/>
            <person name="Sepulveda M.S."/>
            <person name="Poelchau M.F."/>
            <person name="Hughes D.S.T."/>
            <person name="Murali S.C."/>
            <person name="Chen S."/>
            <person name="Glastad K.M."/>
            <person name="Goodisman M.A.D."/>
            <person name="Werren J.H."/>
            <person name="Vineis J.H."/>
            <person name="Bowen J.L."/>
            <person name="Friedrich M."/>
            <person name="Jones J."/>
            <person name="Robertson H.M."/>
            <person name="Feyereisen R."/>
            <person name="Mechler-Hickson A."/>
            <person name="Mathers N."/>
            <person name="Lee C.E."/>
            <person name="Colbourne J.K."/>
            <person name="Biales A."/>
            <person name="Johnston J.S."/>
            <person name="Wellborn G.A."/>
            <person name="Rosendale A.J."/>
            <person name="Cridge A.G."/>
            <person name="Munoz-Torres M.C."/>
            <person name="Bain P.A."/>
            <person name="Manny A.R."/>
            <person name="Major K.M."/>
            <person name="Lambert F.N."/>
            <person name="Vulpe C.D."/>
            <person name="Tuck P."/>
            <person name="Blalock B.J."/>
            <person name="Lin Y.Y."/>
            <person name="Smith M.E."/>
            <person name="Ochoa-Acuna H."/>
            <person name="Chen M.M."/>
            <person name="Childers C.P."/>
            <person name="Qu J."/>
            <person name="Dugan S."/>
            <person name="Lee S.L."/>
            <person name="Chao H."/>
            <person name="Dinh H."/>
            <person name="Han Y."/>
            <person name="Doddapaneni H."/>
            <person name="Worley K.C."/>
            <person name="Muzny D.M."/>
            <person name="Gibbs R.A."/>
            <person name="Richards S."/>
        </authorList>
    </citation>
    <scope>NUCLEOTIDE SEQUENCE</scope>
    <source>
        <strain evidence="3">HAZT.00-mixed</strain>
        <tissue evidence="3">Whole organism</tissue>
    </source>
</reference>
<dbReference type="Proteomes" id="UP000711488">
    <property type="component" value="Unassembled WGS sequence"/>
</dbReference>
<dbReference type="OrthoDB" id="6368437at2759"/>
<reference evidence="3" key="1">
    <citation type="submission" date="2014-08" db="EMBL/GenBank/DDBJ databases">
        <authorList>
            <person name="Murali S."/>
            <person name="Richards S."/>
            <person name="Bandaranaike D."/>
            <person name="Bellair M."/>
            <person name="Blankenburg K."/>
            <person name="Chao H."/>
            <person name="Dinh H."/>
            <person name="Doddapaneni H."/>
            <person name="Dugan-Rocha S."/>
            <person name="Elkadiri S."/>
            <person name="Gnanaolivu R."/>
            <person name="Hughes D."/>
            <person name="Lee S."/>
            <person name="Li M."/>
            <person name="Ming W."/>
            <person name="Munidasa M."/>
            <person name="Muniz J."/>
            <person name="Nguyen L."/>
            <person name="Osuji N."/>
            <person name="Pu L.-L."/>
            <person name="Puazo M."/>
            <person name="Skinner E."/>
            <person name="Qu C."/>
            <person name="Quiroz J."/>
            <person name="Raj R."/>
            <person name="Weissenberger G."/>
            <person name="Xin Y."/>
            <person name="Zou X."/>
            <person name="Han Y."/>
            <person name="Worley K."/>
            <person name="Muzny D."/>
            <person name="Gibbs R."/>
        </authorList>
    </citation>
    <scope>NUCLEOTIDE SEQUENCE</scope>
    <source>
        <strain evidence="3">HAZT.00-mixed</strain>
        <tissue evidence="3">Whole organism</tissue>
    </source>
</reference>
<accession>A0A6A0GTH8</accession>
<evidence type="ECO:0000256" key="1">
    <source>
        <dbReference type="SAM" id="MobiDB-lite"/>
    </source>
</evidence>
<reference evidence="3" key="3">
    <citation type="submission" date="2019-06" db="EMBL/GenBank/DDBJ databases">
        <authorList>
            <person name="Poynton C."/>
            <person name="Hasenbein S."/>
            <person name="Benoit J.B."/>
            <person name="Sepulveda M.S."/>
            <person name="Poelchau M.F."/>
            <person name="Murali S.C."/>
            <person name="Chen S."/>
            <person name="Glastad K.M."/>
            <person name="Werren J.H."/>
            <person name="Vineis J.H."/>
            <person name="Bowen J.L."/>
            <person name="Friedrich M."/>
            <person name="Jones J."/>
            <person name="Robertson H.M."/>
            <person name="Feyereisen R."/>
            <person name="Mechler-Hickson A."/>
            <person name="Mathers N."/>
            <person name="Lee C.E."/>
            <person name="Colbourne J.K."/>
            <person name="Biales A."/>
            <person name="Johnston J.S."/>
            <person name="Wellborn G.A."/>
            <person name="Rosendale A.J."/>
            <person name="Cridge A.G."/>
            <person name="Munoz-Torres M.C."/>
            <person name="Bain P.A."/>
            <person name="Manny A.R."/>
            <person name="Major K.M."/>
            <person name="Lambert F.N."/>
            <person name="Vulpe C.D."/>
            <person name="Tuck P."/>
            <person name="Blalock B.J."/>
            <person name="Lin Y.-Y."/>
            <person name="Smith M.E."/>
            <person name="Ochoa-Acuna H."/>
            <person name="Chen M.-J.M."/>
            <person name="Childers C.P."/>
            <person name="Qu J."/>
            <person name="Dugan S."/>
            <person name="Lee S.L."/>
            <person name="Chao H."/>
            <person name="Dinh H."/>
            <person name="Han Y."/>
            <person name="Doddapaneni H."/>
            <person name="Worley K.C."/>
            <person name="Muzny D.M."/>
            <person name="Gibbs R.A."/>
            <person name="Richards S."/>
        </authorList>
    </citation>
    <scope>NUCLEOTIDE SEQUENCE</scope>
    <source>
        <strain evidence="3">HAZT.00-mixed</strain>
        <tissue evidence="3">Whole organism</tissue>
    </source>
</reference>
<feature type="region of interest" description="Disordered" evidence="1">
    <location>
        <begin position="43"/>
        <end position="105"/>
    </location>
</feature>
<dbReference type="AlphaFoldDB" id="A0A6A0GTH8"/>
<proteinExistence type="predicted"/>
<name>A0A6A0GTH8_HYAAZ</name>
<keyword evidence="2" id="KW-0472">Membrane</keyword>